<dbReference type="AlphaFoldDB" id="Q09DA7"/>
<comment type="caution">
    <text evidence="2">The sequence shown here is derived from an EMBL/GenBank/DDBJ whole genome shotgun (WGS) entry which is preliminary data.</text>
</comment>
<evidence type="ECO:0000313" key="3">
    <source>
        <dbReference type="Proteomes" id="UP000032702"/>
    </source>
</evidence>
<evidence type="ECO:0000256" key="1">
    <source>
        <dbReference type="SAM" id="MobiDB-lite"/>
    </source>
</evidence>
<name>Q09DA7_STIAD</name>
<evidence type="ECO:0000313" key="2">
    <source>
        <dbReference type="EMBL" id="EAU69733.1"/>
    </source>
</evidence>
<accession>Q09DA7</accession>
<feature type="region of interest" description="Disordered" evidence="1">
    <location>
        <begin position="1"/>
        <end position="20"/>
    </location>
</feature>
<feature type="region of interest" description="Disordered" evidence="1">
    <location>
        <begin position="57"/>
        <end position="86"/>
    </location>
</feature>
<protein>
    <submittedName>
        <fullName evidence="2">Uncharacterized protein</fullName>
    </submittedName>
</protein>
<reference evidence="2 3" key="1">
    <citation type="submission" date="2006-04" db="EMBL/GenBank/DDBJ databases">
        <authorList>
            <person name="Nierman W.C."/>
        </authorList>
    </citation>
    <scope>NUCLEOTIDE SEQUENCE [LARGE SCALE GENOMIC DNA]</scope>
    <source>
        <strain evidence="2 3">DW4/3-1</strain>
    </source>
</reference>
<gene>
    <name evidence="2" type="ORF">STIAU_1580</name>
</gene>
<proteinExistence type="predicted"/>
<dbReference type="Proteomes" id="UP000032702">
    <property type="component" value="Unassembled WGS sequence"/>
</dbReference>
<dbReference type="EMBL" id="AAMD01000003">
    <property type="protein sequence ID" value="EAU69733.1"/>
    <property type="molecule type" value="Genomic_DNA"/>
</dbReference>
<organism evidence="2 3">
    <name type="scientific">Stigmatella aurantiaca (strain DW4/3-1)</name>
    <dbReference type="NCBI Taxonomy" id="378806"/>
    <lineage>
        <taxon>Bacteria</taxon>
        <taxon>Pseudomonadati</taxon>
        <taxon>Myxococcota</taxon>
        <taxon>Myxococcia</taxon>
        <taxon>Myxococcales</taxon>
        <taxon>Cystobacterineae</taxon>
        <taxon>Archangiaceae</taxon>
        <taxon>Stigmatella</taxon>
    </lineage>
</organism>
<sequence length="86" mass="9118">MGAFHPADVLPHAPSEVSEAPAKAAGAAVKTTAIAAERMRFVTSWDMDVSLWGTGVNSRTRKKITGKGDGLWSDDTRETSHSSAPH</sequence>